<feature type="compositionally biased region" description="Low complexity" evidence="1">
    <location>
        <begin position="118"/>
        <end position="134"/>
    </location>
</feature>
<feature type="compositionally biased region" description="Basic residues" evidence="1">
    <location>
        <begin position="39"/>
        <end position="51"/>
    </location>
</feature>
<dbReference type="EMBL" id="JAPEUV010000041">
    <property type="protein sequence ID" value="KAJ4337184.1"/>
    <property type="molecule type" value="Genomic_DNA"/>
</dbReference>
<feature type="compositionally biased region" description="Polar residues" evidence="1">
    <location>
        <begin position="135"/>
        <end position="147"/>
    </location>
</feature>
<feature type="compositionally biased region" description="Polar residues" evidence="1">
    <location>
        <begin position="61"/>
        <end position="84"/>
    </location>
</feature>
<feature type="compositionally biased region" description="Polar residues" evidence="1">
    <location>
        <begin position="191"/>
        <end position="214"/>
    </location>
</feature>
<organism evidence="2 3">
    <name type="scientific">Didymella glomerata</name>
    <dbReference type="NCBI Taxonomy" id="749621"/>
    <lineage>
        <taxon>Eukaryota</taxon>
        <taxon>Fungi</taxon>
        <taxon>Dikarya</taxon>
        <taxon>Ascomycota</taxon>
        <taxon>Pezizomycotina</taxon>
        <taxon>Dothideomycetes</taxon>
        <taxon>Pleosporomycetidae</taxon>
        <taxon>Pleosporales</taxon>
        <taxon>Pleosporineae</taxon>
        <taxon>Didymellaceae</taxon>
        <taxon>Didymella</taxon>
    </lineage>
</organism>
<feature type="region of interest" description="Disordered" evidence="1">
    <location>
        <begin position="1"/>
        <end position="215"/>
    </location>
</feature>
<keyword evidence="3" id="KW-1185">Reference proteome</keyword>
<gene>
    <name evidence="2" type="ORF">N0V87_004857</name>
</gene>
<sequence>MPRKAAQAQLTPAKATSKATENIDNVTLPRAGCQPVSAKKSKKKKKKKKSQKTSSRCETPISISGKSSLATQSKSTPRNASSPLGQKKIGPAAKTAVPLEETVSSNKAAKKAKKKAQRAAMEQGQKSKSRQGQGDATSKRAQSTKGMTNAPKLAKGPDKIGSKPKTRTSQKRPSEEERQALRAAVAEYGNQLASSTSVVQSKNTQRQSGQSKQDVLQRDVVYETWLEY</sequence>
<dbReference type="Proteomes" id="UP001140562">
    <property type="component" value="Unassembled WGS sequence"/>
</dbReference>
<evidence type="ECO:0000313" key="2">
    <source>
        <dbReference type="EMBL" id="KAJ4337184.1"/>
    </source>
</evidence>
<name>A0A9W8WZH6_9PLEO</name>
<feature type="compositionally biased region" description="Basic residues" evidence="1">
    <location>
        <begin position="108"/>
        <end position="117"/>
    </location>
</feature>
<evidence type="ECO:0000256" key="1">
    <source>
        <dbReference type="SAM" id="MobiDB-lite"/>
    </source>
</evidence>
<proteinExistence type="predicted"/>
<reference evidence="2" key="1">
    <citation type="submission" date="2022-10" db="EMBL/GenBank/DDBJ databases">
        <title>Tapping the CABI collections for fungal endophytes: first genome assemblies for Collariella, Neodidymelliopsis, Ascochyta clinopodiicola, Didymella pomorum, Didymosphaeria variabile, Neocosmospora piperis and Neocucurbitaria cava.</title>
        <authorList>
            <person name="Hill R."/>
        </authorList>
    </citation>
    <scope>NUCLEOTIDE SEQUENCE</scope>
    <source>
        <strain evidence="2">IMI 360193</strain>
    </source>
</reference>
<comment type="caution">
    <text evidence="2">The sequence shown here is derived from an EMBL/GenBank/DDBJ whole genome shotgun (WGS) entry which is preliminary data.</text>
</comment>
<protein>
    <submittedName>
        <fullName evidence="2">Uncharacterized protein</fullName>
    </submittedName>
</protein>
<dbReference type="AlphaFoldDB" id="A0A9W8WZH6"/>
<accession>A0A9W8WZH6</accession>
<evidence type="ECO:0000313" key="3">
    <source>
        <dbReference type="Proteomes" id="UP001140562"/>
    </source>
</evidence>